<feature type="compositionally biased region" description="Low complexity" evidence="1">
    <location>
        <begin position="10"/>
        <end position="26"/>
    </location>
</feature>
<evidence type="ECO:0000256" key="1">
    <source>
        <dbReference type="SAM" id="MobiDB-lite"/>
    </source>
</evidence>
<feature type="region of interest" description="Disordered" evidence="1">
    <location>
        <begin position="459"/>
        <end position="540"/>
    </location>
</feature>
<feature type="compositionally biased region" description="Low complexity" evidence="1">
    <location>
        <begin position="50"/>
        <end position="79"/>
    </location>
</feature>
<feature type="compositionally biased region" description="Polar residues" evidence="1">
    <location>
        <begin position="471"/>
        <end position="482"/>
    </location>
</feature>
<dbReference type="AlphaFoldDB" id="E7RYB1"/>
<dbReference type="EMBL" id="AEQP01000014">
    <property type="protein sequence ID" value="EFV94610.1"/>
    <property type="molecule type" value="Genomic_DNA"/>
</dbReference>
<organism evidence="2 3">
    <name type="scientific">Lautropia mirabilis ATCC 51599</name>
    <dbReference type="NCBI Taxonomy" id="887898"/>
    <lineage>
        <taxon>Bacteria</taxon>
        <taxon>Pseudomonadati</taxon>
        <taxon>Pseudomonadota</taxon>
        <taxon>Betaproteobacteria</taxon>
        <taxon>Burkholderiales</taxon>
        <taxon>Burkholderiaceae</taxon>
        <taxon>Lautropia</taxon>
    </lineage>
</organism>
<evidence type="ECO:0000313" key="2">
    <source>
        <dbReference type="EMBL" id="EFV94610.1"/>
    </source>
</evidence>
<dbReference type="Gene3D" id="3.10.100.10">
    <property type="entry name" value="Mannose-Binding Protein A, subunit A"/>
    <property type="match status" value="1"/>
</dbReference>
<dbReference type="RefSeq" id="WP_005673997.1">
    <property type="nucleotide sequence ID" value="NZ_CP146288.1"/>
</dbReference>
<feature type="compositionally biased region" description="Pro residues" evidence="1">
    <location>
        <begin position="181"/>
        <end position="191"/>
    </location>
</feature>
<dbReference type="Proteomes" id="UP000011021">
    <property type="component" value="Unassembled WGS sequence"/>
</dbReference>
<feature type="compositionally biased region" description="Low complexity" evidence="1">
    <location>
        <begin position="957"/>
        <end position="978"/>
    </location>
</feature>
<name>E7RYB1_9BURK</name>
<dbReference type="InterPro" id="IPR016187">
    <property type="entry name" value="CTDL_fold"/>
</dbReference>
<feature type="compositionally biased region" description="Polar residues" evidence="1">
    <location>
        <begin position="946"/>
        <end position="956"/>
    </location>
</feature>
<dbReference type="SUPFAM" id="SSF56436">
    <property type="entry name" value="C-type lectin-like"/>
    <property type="match status" value="1"/>
</dbReference>
<feature type="compositionally biased region" description="Basic and acidic residues" evidence="1">
    <location>
        <begin position="27"/>
        <end position="36"/>
    </location>
</feature>
<feature type="compositionally biased region" description="Basic and acidic residues" evidence="1">
    <location>
        <begin position="517"/>
        <end position="538"/>
    </location>
</feature>
<dbReference type="InterPro" id="IPR016186">
    <property type="entry name" value="C-type_lectin-like/link_sf"/>
</dbReference>
<feature type="region of interest" description="Disordered" evidence="1">
    <location>
        <begin position="897"/>
        <end position="1063"/>
    </location>
</feature>
<evidence type="ECO:0000313" key="3">
    <source>
        <dbReference type="Proteomes" id="UP000011021"/>
    </source>
</evidence>
<feature type="region of interest" description="Disordered" evidence="1">
    <location>
        <begin position="118"/>
        <end position="195"/>
    </location>
</feature>
<feature type="compositionally biased region" description="Polar residues" evidence="1">
    <location>
        <begin position="995"/>
        <end position="1008"/>
    </location>
</feature>
<proteinExistence type="predicted"/>
<gene>
    <name evidence="2" type="ORF">HMPREF0551_1675</name>
</gene>
<feature type="compositionally biased region" description="Low complexity" evidence="1">
    <location>
        <begin position="488"/>
        <end position="513"/>
    </location>
</feature>
<feature type="compositionally biased region" description="Low complexity" evidence="1">
    <location>
        <begin position="147"/>
        <end position="180"/>
    </location>
</feature>
<reference evidence="2 3" key="1">
    <citation type="submission" date="2010-12" db="EMBL/GenBank/DDBJ databases">
        <authorList>
            <person name="Muzny D."/>
            <person name="Qin X."/>
            <person name="Deng J."/>
            <person name="Jiang H."/>
            <person name="Liu Y."/>
            <person name="Qu J."/>
            <person name="Song X.-Z."/>
            <person name="Zhang L."/>
            <person name="Thornton R."/>
            <person name="Coyle M."/>
            <person name="Francisco L."/>
            <person name="Jackson L."/>
            <person name="Javaid M."/>
            <person name="Korchina V."/>
            <person name="Kovar C."/>
            <person name="Mata R."/>
            <person name="Mathew T."/>
            <person name="Ngo R."/>
            <person name="Nguyen L."/>
            <person name="Nguyen N."/>
            <person name="Okwuonu G."/>
            <person name="Ongeri F."/>
            <person name="Pham C."/>
            <person name="Simmons D."/>
            <person name="Wilczek-Boney K."/>
            <person name="Hale W."/>
            <person name="Jakkamsetti A."/>
            <person name="Pham P."/>
            <person name="Ruth R."/>
            <person name="San Lucas F."/>
            <person name="Warren J."/>
            <person name="Zhang J."/>
            <person name="Zhao Z."/>
            <person name="Zhou C."/>
            <person name="Zhu D."/>
            <person name="Lee S."/>
            <person name="Bess C."/>
            <person name="Blankenburg K."/>
            <person name="Forbes L."/>
            <person name="Fu Q."/>
            <person name="Gubbala S."/>
            <person name="Hirani K."/>
            <person name="Jayaseelan J.C."/>
            <person name="Lara F."/>
            <person name="Munidasa M."/>
            <person name="Palculict T."/>
            <person name="Patil S."/>
            <person name="Pu L.-L."/>
            <person name="Saada N."/>
            <person name="Tang L."/>
            <person name="Weissenberger G."/>
            <person name="Zhu Y."/>
            <person name="Hemphill L."/>
            <person name="Shang Y."/>
            <person name="Youmans B."/>
            <person name="Ayvaz T."/>
            <person name="Ross M."/>
            <person name="Santibanez J."/>
            <person name="Aqrawi P."/>
            <person name="Gross S."/>
            <person name="Joshi V."/>
            <person name="Fowler G."/>
            <person name="Nazareth L."/>
            <person name="Reid J."/>
            <person name="Worley K."/>
            <person name="Petrosino J."/>
            <person name="Highlander S."/>
            <person name="Gibbs R."/>
        </authorList>
    </citation>
    <scope>NUCLEOTIDE SEQUENCE [LARGE SCALE GENOMIC DNA]</scope>
    <source>
        <strain evidence="2 3">ATCC 51599</strain>
    </source>
</reference>
<comment type="caution">
    <text evidence="2">The sequence shown here is derived from an EMBL/GenBank/DDBJ whole genome shotgun (WGS) entry which is preliminary data.</text>
</comment>
<dbReference type="HOGENOM" id="CLU_282253_0_0_4"/>
<sequence length="1107" mass="114317">MATQNNMTKQPSQPQAAASRAASAQAHDMDALDKLAARKAAQPQADKAAEVANADAQAVAENAAPAQMASAEGAVTADAAAAGGVAAEAGAGTAAAGLSPLAIGGGVLGLAVVAAAAGGGSSGGSNGPASAPLAVKPPVSNVPADTQQPAAPSAPAAEKPSVAEAPAESPAVQAPAAETPAKPPAAQPAPQKPVQTVVTGPAVAQGEPGAPKVAETGETKLSNLKTVFENSAGENTPVKFVQITHIQASESEHPNARSVRYGDEGPKQTPSADHDADVQGIHAVRPFAVRALPAEGQQAQGDAAKGGKTVLTAYEVIESKTPMTLAEAKAHAEKLGGKLLSVDDQKELDWLNENLQGLGHQGENNDNSKAAWIGSNKLHEGNAMITTGTDDTGHKPETIAQGAEAKLSRFVIEYDNYQAPLTLNGKPVQEGQIINAEDFDKLVWNSTYSQSGAIRFQAVDSNDPKTAKPLPNTQPHNVSITESPEVKQPTAPAQPAPAETNANAQQGGQATQGSDKQPVKDAHEGDAEHKGDTEHKADPQPAEHLPQYQAQHPVKVAHDATAKLDPAIFKGSDSDHPAGAVKILDVKPGTLKLDGQNVEANQVITADQFEKLSWDASTSKGGEFRFIAVRPEEGHAHYDAAKVQAQTISIDEAAAAPKYPEGDAHTVNVRQNIKQTLGEDLFKGMVADDAPAFIRIGKVNETADSNSAESALFVNKGRDAYTPLKEGSEVSFEDFKHIAWDSAQNNGGSFTFQALDHHKQPIAGSPLQTVTVHETPNLPNYGSDAKTVNVAHNANHHLNAALFKGVDGVTPAGVRILYIHGEDGYEGPVLKVGNDGAARSVSKDDVITMAEFDSVYLDANQFKGSASFKFVPVDEQGNVLQGADAANPVSREVKITEAGPQENSSQSPQTPAPEAGNTSQAGNASQPSGPSAGTGEVSRTEGAHSDTPQQSDSTSVQNQPSGTQSQTQGQTQGTVQGQAHSTSGEHAPTPPAASEGNSQSQGASSTQEGGPKTQETSGTQQQEGKVSQTSAPEGSDPQLKNESHGEATGQHSEASQRALPLQLKDLLGHEELFGEASPTADNGHISYAPSSSLVSNLIDPLHEVPMV</sequence>
<protein>
    <submittedName>
        <fullName evidence="2">Uncharacterized protein</fullName>
    </submittedName>
</protein>
<feature type="compositionally biased region" description="Basic and acidic residues" evidence="1">
    <location>
        <begin position="250"/>
        <end position="275"/>
    </location>
</feature>
<feature type="region of interest" description="Disordered" evidence="1">
    <location>
        <begin position="1"/>
        <end position="79"/>
    </location>
</feature>
<feature type="compositionally biased region" description="Polar residues" evidence="1">
    <location>
        <begin position="916"/>
        <end position="931"/>
    </location>
</feature>
<feature type="compositionally biased region" description="Low complexity" evidence="1">
    <location>
        <begin position="1013"/>
        <end position="1024"/>
    </location>
</feature>
<keyword evidence="3" id="KW-1185">Reference proteome</keyword>
<feature type="region of interest" description="Disordered" evidence="1">
    <location>
        <begin position="249"/>
        <end position="275"/>
    </location>
</feature>
<accession>E7RYB1</accession>